<comment type="subcellular location">
    <subcellularLocation>
        <location evidence="1">Cell inner membrane</location>
        <topology evidence="1">Peripheral membrane protein</topology>
    </subcellularLocation>
</comment>
<evidence type="ECO:0000256" key="3">
    <source>
        <dbReference type="ARBA" id="ARBA00022448"/>
    </source>
</evidence>
<dbReference type="InterPro" id="IPR027417">
    <property type="entry name" value="P-loop_NTPase"/>
</dbReference>
<dbReference type="InterPro" id="IPR050093">
    <property type="entry name" value="ABC_SmlMolc_Importer"/>
</dbReference>
<keyword evidence="6" id="KW-0614">Plasmid</keyword>
<proteinExistence type="inferred from homology"/>
<dbReference type="SUPFAM" id="SSF52540">
    <property type="entry name" value="P-loop containing nucleoside triphosphate hydrolases"/>
    <property type="match status" value="1"/>
</dbReference>
<dbReference type="Gene3D" id="3.40.50.300">
    <property type="entry name" value="P-loop containing nucleotide triphosphate hydrolases"/>
    <property type="match status" value="1"/>
</dbReference>
<dbReference type="Pfam" id="PF00005">
    <property type="entry name" value="ABC_tran"/>
    <property type="match status" value="1"/>
</dbReference>
<dbReference type="SUPFAM" id="SSF50331">
    <property type="entry name" value="MOP-like"/>
    <property type="match status" value="1"/>
</dbReference>
<protein>
    <submittedName>
        <fullName evidence="6">ABC transporter ATP-binding protein</fullName>
    </submittedName>
</protein>
<dbReference type="RefSeq" id="WP_134646544.1">
    <property type="nucleotide sequence ID" value="NZ_CP132303.1"/>
</dbReference>
<evidence type="ECO:0000313" key="6">
    <source>
        <dbReference type="EMBL" id="WLS00206.1"/>
    </source>
</evidence>
<dbReference type="Proteomes" id="UP001234585">
    <property type="component" value="Plasmid unnamed1"/>
</dbReference>
<dbReference type="InterPro" id="IPR008995">
    <property type="entry name" value="Mo/tungstate-bd_C_term_dom"/>
</dbReference>
<keyword evidence="3" id="KW-0813">Transport</keyword>
<organism evidence="6 7">
    <name type="scientific">Shinella sumterensis</name>
    <dbReference type="NCBI Taxonomy" id="1967501"/>
    <lineage>
        <taxon>Bacteria</taxon>
        <taxon>Pseudomonadati</taxon>
        <taxon>Pseudomonadota</taxon>
        <taxon>Alphaproteobacteria</taxon>
        <taxon>Hyphomicrobiales</taxon>
        <taxon>Rhizobiaceae</taxon>
        <taxon>Shinella</taxon>
    </lineage>
</organism>
<geneLocation type="plasmid" evidence="6 7">
    <name>unnamed1</name>
</geneLocation>
<dbReference type="PROSITE" id="PS50893">
    <property type="entry name" value="ABC_TRANSPORTER_2"/>
    <property type="match status" value="1"/>
</dbReference>
<sequence length="363" mass="40883">MSNASSYIRIDNVSRRYGAFKALDDVSLDISKEEFIAILGPSGSGKSTLLRLIAGLDRPTEGRIHFEGKDVTELAPHKRGIGMVFQEFLLFPHRTVRENLAFPLRMRNEAKGEIEERVEWVAGILSLSTMLDRYPSQLSGGQQQRVALGRGLVARPTLLLLDEPLANLDRELRQEMEIEIRRYQKQLGIPFIYVTHNQEEALSMSDRIAVINNGRLEALGERQAIYDHPQTPFVARFVGKSSKFQGVVEPDGATVRLTRHDYEFALPSDKTFKPGDAVEIFVKNERFDITPKQHGGAGIPSKVVDVVLRGPFLEYVLETDRGDTVIAVKPKRNDPIPLQERVLLSWNPADCHIFKDGADDARR</sequence>
<dbReference type="SMART" id="SM00382">
    <property type="entry name" value="AAA"/>
    <property type="match status" value="1"/>
</dbReference>
<evidence type="ECO:0000256" key="1">
    <source>
        <dbReference type="ARBA" id="ARBA00004417"/>
    </source>
</evidence>
<accession>A0AA50DAM4</accession>
<dbReference type="PROSITE" id="PS00211">
    <property type="entry name" value="ABC_TRANSPORTER_1"/>
    <property type="match status" value="1"/>
</dbReference>
<dbReference type="GO" id="GO:0016887">
    <property type="term" value="F:ATP hydrolysis activity"/>
    <property type="evidence" value="ECO:0007669"/>
    <property type="project" value="InterPro"/>
</dbReference>
<dbReference type="GO" id="GO:0043190">
    <property type="term" value="C:ATP-binding cassette (ABC) transporter complex"/>
    <property type="evidence" value="ECO:0007669"/>
    <property type="project" value="InterPro"/>
</dbReference>
<dbReference type="GO" id="GO:0140359">
    <property type="term" value="F:ABC-type transporter activity"/>
    <property type="evidence" value="ECO:0007669"/>
    <property type="project" value="UniProtKB-ARBA"/>
</dbReference>
<evidence type="ECO:0000256" key="2">
    <source>
        <dbReference type="ARBA" id="ARBA00005417"/>
    </source>
</evidence>
<dbReference type="InterPro" id="IPR017871">
    <property type="entry name" value="ABC_transporter-like_CS"/>
</dbReference>
<keyword evidence="5 6" id="KW-0067">ATP-binding</keyword>
<name>A0AA50DAM4_9HYPH</name>
<evidence type="ECO:0000256" key="4">
    <source>
        <dbReference type="ARBA" id="ARBA00022741"/>
    </source>
</evidence>
<evidence type="ECO:0000313" key="7">
    <source>
        <dbReference type="Proteomes" id="UP001234585"/>
    </source>
</evidence>
<dbReference type="AlphaFoldDB" id="A0AA50DAM4"/>
<gene>
    <name evidence="6" type="ORF">Q9313_19230</name>
</gene>
<dbReference type="PANTHER" id="PTHR42781">
    <property type="entry name" value="SPERMIDINE/PUTRESCINE IMPORT ATP-BINDING PROTEIN POTA"/>
    <property type="match status" value="1"/>
</dbReference>
<evidence type="ECO:0000256" key="5">
    <source>
        <dbReference type="ARBA" id="ARBA00022840"/>
    </source>
</evidence>
<keyword evidence="7" id="KW-1185">Reference proteome</keyword>
<dbReference type="InterPro" id="IPR003439">
    <property type="entry name" value="ABC_transporter-like_ATP-bd"/>
</dbReference>
<dbReference type="InterPro" id="IPR013611">
    <property type="entry name" value="Transp-assoc_OB_typ2"/>
</dbReference>
<dbReference type="FunFam" id="3.40.50.300:FF:000042">
    <property type="entry name" value="Maltose/maltodextrin ABC transporter, ATP-binding protein"/>
    <property type="match status" value="1"/>
</dbReference>
<dbReference type="InterPro" id="IPR003593">
    <property type="entry name" value="AAA+_ATPase"/>
</dbReference>
<comment type="similarity">
    <text evidence="2">Belongs to the ABC transporter superfamily.</text>
</comment>
<reference evidence="6 7" key="1">
    <citation type="submission" date="2023-08" db="EMBL/GenBank/DDBJ databases">
        <title>Pathogen: clinical or host-associated sample.</title>
        <authorList>
            <person name="Hergert J."/>
            <person name="Casey R."/>
            <person name="Wagner J."/>
            <person name="Young E.L."/>
            <person name="Oakeson K.F."/>
        </authorList>
    </citation>
    <scope>NUCLEOTIDE SEQUENCE [LARGE SCALE GENOMIC DNA]</scope>
    <source>
        <strain evidence="6 7">1760953</strain>
        <plasmid evidence="6 7">unnamed1</plasmid>
    </source>
</reference>
<dbReference type="GO" id="GO:0005524">
    <property type="term" value="F:ATP binding"/>
    <property type="evidence" value="ECO:0007669"/>
    <property type="project" value="UniProtKB-KW"/>
</dbReference>
<dbReference type="EMBL" id="CP132303">
    <property type="protein sequence ID" value="WLS00206.1"/>
    <property type="molecule type" value="Genomic_DNA"/>
</dbReference>
<dbReference type="Pfam" id="PF08402">
    <property type="entry name" value="TOBE_2"/>
    <property type="match status" value="1"/>
</dbReference>
<dbReference type="PANTHER" id="PTHR42781:SF4">
    <property type="entry name" value="SPERMIDINE_PUTRESCINE IMPORT ATP-BINDING PROTEIN POTA"/>
    <property type="match status" value="1"/>
</dbReference>
<keyword evidence="4" id="KW-0547">Nucleotide-binding</keyword>